<evidence type="ECO:0000313" key="1">
    <source>
        <dbReference type="EMBL" id="PIO64551.1"/>
    </source>
</evidence>
<dbReference type="AlphaFoldDB" id="A0A2G9U2Q6"/>
<evidence type="ECO:0000313" key="2">
    <source>
        <dbReference type="Proteomes" id="UP000230423"/>
    </source>
</evidence>
<proteinExistence type="predicted"/>
<reference evidence="1 2" key="1">
    <citation type="submission" date="2015-09" db="EMBL/GenBank/DDBJ databases">
        <title>Draft genome of the parasitic nematode Teladorsagia circumcincta isolate WARC Sus (inbred).</title>
        <authorList>
            <person name="Mitreva M."/>
        </authorList>
    </citation>
    <scope>NUCLEOTIDE SEQUENCE [LARGE SCALE GENOMIC DNA]</scope>
    <source>
        <strain evidence="1 2">S</strain>
    </source>
</reference>
<dbReference type="EMBL" id="KZ349796">
    <property type="protein sequence ID" value="PIO64551.1"/>
    <property type="molecule type" value="Genomic_DNA"/>
</dbReference>
<name>A0A2G9U2Q6_TELCI</name>
<organism evidence="1 2">
    <name type="scientific">Teladorsagia circumcincta</name>
    <name type="common">Brown stomach worm</name>
    <name type="synonym">Ostertagia circumcincta</name>
    <dbReference type="NCBI Taxonomy" id="45464"/>
    <lineage>
        <taxon>Eukaryota</taxon>
        <taxon>Metazoa</taxon>
        <taxon>Ecdysozoa</taxon>
        <taxon>Nematoda</taxon>
        <taxon>Chromadorea</taxon>
        <taxon>Rhabditida</taxon>
        <taxon>Rhabditina</taxon>
        <taxon>Rhabditomorpha</taxon>
        <taxon>Strongyloidea</taxon>
        <taxon>Trichostrongylidae</taxon>
        <taxon>Teladorsagia</taxon>
    </lineage>
</organism>
<dbReference type="OrthoDB" id="424543at2759"/>
<accession>A0A2G9U2Q6</accession>
<sequence length="164" mass="18925">MQTAPIQLKVREQRLRWLWAHAKGPQDHAIKTAMDFEAQENKALMMRKYAAIILILFREIYGFLIWDFNQATGATGTLFCGELPAANVIVRLMDEEPKHCRKLVKHVIPDKFVTKGKKATKIFDMGMHHMNDGHWRWENAATAGCVSKKVKQVKSQVKRYVDMS</sequence>
<dbReference type="Proteomes" id="UP000230423">
    <property type="component" value="Unassembled WGS sequence"/>
</dbReference>
<gene>
    <name evidence="1" type="ORF">TELCIR_13815</name>
</gene>
<keyword evidence="2" id="KW-1185">Reference proteome</keyword>
<protein>
    <submittedName>
        <fullName evidence="1">Transthyretin-like family protein</fullName>
    </submittedName>
</protein>